<dbReference type="EMBL" id="BAAAPL010000002">
    <property type="protein sequence ID" value="GAA1705022.1"/>
    <property type="molecule type" value="Genomic_DNA"/>
</dbReference>
<evidence type="ECO:0000256" key="3">
    <source>
        <dbReference type="ARBA" id="ARBA00010136"/>
    </source>
</evidence>
<dbReference type="PRINTS" id="PR00756">
    <property type="entry name" value="ALADIPTASE"/>
</dbReference>
<evidence type="ECO:0000256" key="8">
    <source>
        <dbReference type="ARBA" id="ARBA00022801"/>
    </source>
</evidence>
<keyword evidence="10" id="KW-0482">Metalloprotease</keyword>
<evidence type="ECO:0000256" key="2">
    <source>
        <dbReference type="ARBA" id="ARBA00001947"/>
    </source>
</evidence>
<evidence type="ECO:0000256" key="1">
    <source>
        <dbReference type="ARBA" id="ARBA00000098"/>
    </source>
</evidence>
<name>A0ABN2IHL7_9MICO</name>
<evidence type="ECO:0000256" key="6">
    <source>
        <dbReference type="ARBA" id="ARBA00022670"/>
    </source>
</evidence>
<keyword evidence="6" id="KW-0645">Protease</keyword>
<dbReference type="InterPro" id="IPR050344">
    <property type="entry name" value="Peptidase_M1_aminopeptidases"/>
</dbReference>
<dbReference type="PANTHER" id="PTHR11533">
    <property type="entry name" value="PROTEASE M1 ZINC METALLOPROTEASE"/>
    <property type="match status" value="1"/>
</dbReference>
<evidence type="ECO:0000259" key="13">
    <source>
        <dbReference type="Pfam" id="PF01433"/>
    </source>
</evidence>
<evidence type="ECO:0000256" key="11">
    <source>
        <dbReference type="ARBA" id="ARBA00029811"/>
    </source>
</evidence>
<dbReference type="SUPFAM" id="SSF63737">
    <property type="entry name" value="Leukotriene A4 hydrolase N-terminal domain"/>
    <property type="match status" value="1"/>
</dbReference>
<evidence type="ECO:0000256" key="12">
    <source>
        <dbReference type="ARBA" id="ARBA00031533"/>
    </source>
</evidence>
<dbReference type="InterPro" id="IPR014782">
    <property type="entry name" value="Peptidase_M1_dom"/>
</dbReference>
<comment type="catalytic activity">
    <reaction evidence="1">
        <text>Release of an N-terminal amino acid, Xaa-|-Yaa- from a peptide, amide or arylamide. Xaa is preferably Ala, but may be most amino acids including Pro (slow action). When a terminal hydrophobic residue is followed by a prolyl residue, the two may be released as an intact Xaa-Pro dipeptide.</text>
        <dbReference type="EC" id="3.4.11.2"/>
    </reaction>
</comment>
<keyword evidence="7" id="KW-0479">Metal-binding</keyword>
<dbReference type="RefSeq" id="WP_344072878.1">
    <property type="nucleotide sequence ID" value="NZ_BAAAPL010000002.1"/>
</dbReference>
<dbReference type="Gene3D" id="1.10.390.10">
    <property type="entry name" value="Neutral Protease Domain 2"/>
    <property type="match status" value="1"/>
</dbReference>
<keyword evidence="8" id="KW-0378">Hydrolase</keyword>
<evidence type="ECO:0000313" key="15">
    <source>
        <dbReference type="EMBL" id="GAA1705022.1"/>
    </source>
</evidence>
<feature type="domain" description="Aminopeptidase N-like N-terminal" evidence="14">
    <location>
        <begin position="18"/>
        <end position="188"/>
    </location>
</feature>
<sequence>MPDSYFPDSGDESYGVTRYTLDIAYRVATNRLDGVAKIDAVAHAPLKKIRLDLAGLQVSRVRVDGAKPAKYTHRGAVLTITPTSPISDGAEFRVRVEYSGKPGPRRSPFGPVGWEELGDGIAVAAQPTGAPTWYPCNDRPSDKARYDITVTTDADYEVIATGRRVEQKKVGSQQRWRFVEQHPTPTYLTALHIGRYASTRVSLAGVPGTIFHPAQEGRAVRRAFGGMGAMMALFAESFGAYPFGSYTVVVTPDHLEIPLEAQGMATFGVNHTDPAWERLIAHELAHQWFGNSVGVADWKDIWLNEGFACYAEWLWADHRGRQPVDESVRDHYSALKEVSHPLADPGRAQMFDDWVYKRGAITLHALRATIGDRDFFALLHAWTHEYRESTATTADFIALAEEVSGCSLATLFDAWLTELTLPPLPRLPRT</sequence>
<evidence type="ECO:0000256" key="9">
    <source>
        <dbReference type="ARBA" id="ARBA00022833"/>
    </source>
</evidence>
<evidence type="ECO:0000256" key="7">
    <source>
        <dbReference type="ARBA" id="ARBA00022723"/>
    </source>
</evidence>
<dbReference type="InterPro" id="IPR045357">
    <property type="entry name" value="Aminopeptidase_N-like_N"/>
</dbReference>
<gene>
    <name evidence="15" type="ORF">GCM10009808_23740</name>
</gene>
<dbReference type="Pfam" id="PF01433">
    <property type="entry name" value="Peptidase_M1"/>
    <property type="match status" value="1"/>
</dbReference>
<keyword evidence="16" id="KW-1185">Reference proteome</keyword>
<dbReference type="InterPro" id="IPR027268">
    <property type="entry name" value="Peptidase_M4/M1_CTD_sf"/>
</dbReference>
<evidence type="ECO:0000256" key="5">
    <source>
        <dbReference type="ARBA" id="ARBA00015611"/>
    </source>
</evidence>
<accession>A0ABN2IHL7</accession>
<feature type="domain" description="Peptidase M1 membrane alanine aminopeptidase" evidence="13">
    <location>
        <begin position="229"/>
        <end position="415"/>
    </location>
</feature>
<protein>
    <recommendedName>
        <fullName evidence="5">Aminopeptidase N</fullName>
        <ecNumber evidence="4">3.4.11.2</ecNumber>
    </recommendedName>
    <alternativeName>
        <fullName evidence="11">Alanine aminopeptidase</fullName>
    </alternativeName>
    <alternativeName>
        <fullName evidence="12">Lysyl aminopeptidase</fullName>
    </alternativeName>
</protein>
<comment type="caution">
    <text evidence="15">The sequence shown here is derived from an EMBL/GenBank/DDBJ whole genome shotgun (WGS) entry which is preliminary data.</text>
</comment>
<dbReference type="InterPro" id="IPR042097">
    <property type="entry name" value="Aminopeptidase_N-like_N_sf"/>
</dbReference>
<comment type="similarity">
    <text evidence="3">Belongs to the peptidase M1 family.</text>
</comment>
<dbReference type="CDD" id="cd09603">
    <property type="entry name" value="M1_APN_like"/>
    <property type="match status" value="1"/>
</dbReference>
<dbReference type="EC" id="3.4.11.2" evidence="4"/>
<dbReference type="Pfam" id="PF17900">
    <property type="entry name" value="Peptidase_M1_N"/>
    <property type="match status" value="1"/>
</dbReference>
<dbReference type="SUPFAM" id="SSF55486">
    <property type="entry name" value="Metalloproteases ('zincins'), catalytic domain"/>
    <property type="match status" value="1"/>
</dbReference>
<evidence type="ECO:0000256" key="10">
    <source>
        <dbReference type="ARBA" id="ARBA00023049"/>
    </source>
</evidence>
<reference evidence="15 16" key="1">
    <citation type="journal article" date="2019" name="Int. J. Syst. Evol. Microbiol.">
        <title>The Global Catalogue of Microorganisms (GCM) 10K type strain sequencing project: providing services to taxonomists for standard genome sequencing and annotation.</title>
        <authorList>
            <consortium name="The Broad Institute Genomics Platform"/>
            <consortium name="The Broad Institute Genome Sequencing Center for Infectious Disease"/>
            <person name="Wu L."/>
            <person name="Ma J."/>
        </authorList>
    </citation>
    <scope>NUCLEOTIDE SEQUENCE [LARGE SCALE GENOMIC DNA]</scope>
    <source>
        <strain evidence="15 16">JCM 15577</strain>
    </source>
</reference>
<evidence type="ECO:0000259" key="14">
    <source>
        <dbReference type="Pfam" id="PF17900"/>
    </source>
</evidence>
<comment type="cofactor">
    <cofactor evidence="2">
        <name>Zn(2+)</name>
        <dbReference type="ChEBI" id="CHEBI:29105"/>
    </cofactor>
</comment>
<dbReference type="Gene3D" id="2.60.40.1730">
    <property type="entry name" value="tricorn interacting facor f3 domain"/>
    <property type="match status" value="1"/>
</dbReference>
<evidence type="ECO:0000313" key="16">
    <source>
        <dbReference type="Proteomes" id="UP001501690"/>
    </source>
</evidence>
<proteinExistence type="inferred from homology"/>
<dbReference type="Proteomes" id="UP001501690">
    <property type="component" value="Unassembled WGS sequence"/>
</dbReference>
<organism evidence="15 16">
    <name type="scientific">Microbacterium sediminicola</name>
    <dbReference type="NCBI Taxonomy" id="415210"/>
    <lineage>
        <taxon>Bacteria</taxon>
        <taxon>Bacillati</taxon>
        <taxon>Actinomycetota</taxon>
        <taxon>Actinomycetes</taxon>
        <taxon>Micrococcales</taxon>
        <taxon>Microbacteriaceae</taxon>
        <taxon>Microbacterium</taxon>
    </lineage>
</organism>
<evidence type="ECO:0000256" key="4">
    <source>
        <dbReference type="ARBA" id="ARBA00012564"/>
    </source>
</evidence>
<dbReference type="InterPro" id="IPR001930">
    <property type="entry name" value="Peptidase_M1"/>
</dbReference>
<keyword evidence="9" id="KW-0862">Zinc</keyword>